<protein>
    <submittedName>
        <fullName evidence="2">Uncharacterized protein</fullName>
    </submittedName>
</protein>
<dbReference type="Proteomes" id="UP001470230">
    <property type="component" value="Unassembled WGS sequence"/>
</dbReference>
<keyword evidence="3" id="KW-1185">Reference proteome</keyword>
<feature type="coiled-coil region" evidence="1">
    <location>
        <begin position="203"/>
        <end position="290"/>
    </location>
</feature>
<sequence>MSQSGFLKYTDYDQLTEKHISKFRKLIYDFSEYIREATYYYAKHEPNLDISAFEKINKEIESTINEILYLSTISAVCDKIHSFLIHFNNFSEYFEKVQNEFFDSLHSSINELIENDESLSNITNIDIIRVDCSPPTWEELLKSLKIISKTTDTSQICDKIDCAYALSMIHDSIENIEKFYDEIPDELSKDQLKDLLVSKDCEIEKIKKDNEEKLSKKDKIIDELKQDQKSNEKELQNAKEAYNNLEKKYSDQKKLANDYLAQKQALVNENEKLLKEISDLKTQLQEFQENPPNVFDIDKIMQIKNRYLSVLEFVKSRATIDTH</sequence>
<evidence type="ECO:0000256" key="1">
    <source>
        <dbReference type="SAM" id="Coils"/>
    </source>
</evidence>
<dbReference type="EMBL" id="JAPFFF010000027">
    <property type="protein sequence ID" value="KAK8848130.1"/>
    <property type="molecule type" value="Genomic_DNA"/>
</dbReference>
<evidence type="ECO:0000313" key="2">
    <source>
        <dbReference type="EMBL" id="KAK8848130.1"/>
    </source>
</evidence>
<name>A0ABR2HJQ0_9EUKA</name>
<proteinExistence type="predicted"/>
<keyword evidence="1" id="KW-0175">Coiled coil</keyword>
<reference evidence="2 3" key="1">
    <citation type="submission" date="2024-04" db="EMBL/GenBank/DDBJ databases">
        <title>Tritrichomonas musculus Genome.</title>
        <authorList>
            <person name="Alves-Ferreira E."/>
            <person name="Grigg M."/>
            <person name="Lorenzi H."/>
            <person name="Galac M."/>
        </authorList>
    </citation>
    <scope>NUCLEOTIDE SEQUENCE [LARGE SCALE GENOMIC DNA]</scope>
    <source>
        <strain evidence="2 3">EAF2021</strain>
    </source>
</reference>
<evidence type="ECO:0000313" key="3">
    <source>
        <dbReference type="Proteomes" id="UP001470230"/>
    </source>
</evidence>
<comment type="caution">
    <text evidence="2">The sequence shown here is derived from an EMBL/GenBank/DDBJ whole genome shotgun (WGS) entry which is preliminary data.</text>
</comment>
<gene>
    <name evidence="2" type="ORF">M9Y10_019186</name>
</gene>
<organism evidence="2 3">
    <name type="scientific">Tritrichomonas musculus</name>
    <dbReference type="NCBI Taxonomy" id="1915356"/>
    <lineage>
        <taxon>Eukaryota</taxon>
        <taxon>Metamonada</taxon>
        <taxon>Parabasalia</taxon>
        <taxon>Tritrichomonadida</taxon>
        <taxon>Tritrichomonadidae</taxon>
        <taxon>Tritrichomonas</taxon>
    </lineage>
</organism>
<accession>A0ABR2HJQ0</accession>